<dbReference type="Proteomes" id="UP000887578">
    <property type="component" value="Unplaced"/>
</dbReference>
<proteinExistence type="predicted"/>
<feature type="compositionally biased region" description="Polar residues" evidence="1">
    <location>
        <begin position="185"/>
        <end position="207"/>
    </location>
</feature>
<sequence>MIVMTAALIGTTGGPPPGGPPGDPPMASASNSWRVVQPPTTSSYYNPHTAPPFTVPQPTFAYAPYGYVTSTGSYVYTPMASPYYVSTPTTAATTEVSSHIAPPPSTTSCAPPTSTNSGALIVSDQTASDANKNCSLSPSRDLLLPIQAVNLQPSGSQVDEPPSQHTPNCEATTPTTGPRTFATAVQPNTTNETTAPTSSSGKTLFSD</sequence>
<feature type="compositionally biased region" description="Pro residues" evidence="1">
    <location>
        <begin position="14"/>
        <end position="24"/>
    </location>
</feature>
<feature type="compositionally biased region" description="Polar residues" evidence="1">
    <location>
        <begin position="150"/>
        <end position="170"/>
    </location>
</feature>
<dbReference type="WBParaSite" id="PDA_v2.g30303.t1">
    <property type="protein sequence ID" value="PDA_v2.g30303.t1"/>
    <property type="gene ID" value="PDA_v2.g30303"/>
</dbReference>
<protein>
    <submittedName>
        <fullName evidence="3">Uncharacterized protein</fullName>
    </submittedName>
</protein>
<evidence type="ECO:0000256" key="1">
    <source>
        <dbReference type="SAM" id="MobiDB-lite"/>
    </source>
</evidence>
<feature type="region of interest" description="Disordered" evidence="1">
    <location>
        <begin position="9"/>
        <end position="33"/>
    </location>
</feature>
<accession>A0A914QSB4</accession>
<evidence type="ECO:0000313" key="2">
    <source>
        <dbReference type="Proteomes" id="UP000887578"/>
    </source>
</evidence>
<evidence type="ECO:0000313" key="3">
    <source>
        <dbReference type="WBParaSite" id="PDA_v2.g30303.t1"/>
    </source>
</evidence>
<reference evidence="3" key="1">
    <citation type="submission" date="2022-11" db="UniProtKB">
        <authorList>
            <consortium name="WormBaseParasite"/>
        </authorList>
    </citation>
    <scope>IDENTIFICATION</scope>
</reference>
<keyword evidence="2" id="KW-1185">Reference proteome</keyword>
<feature type="compositionally biased region" description="Low complexity" evidence="1">
    <location>
        <begin position="171"/>
        <end position="184"/>
    </location>
</feature>
<dbReference type="AlphaFoldDB" id="A0A914QSB4"/>
<name>A0A914QSB4_9BILA</name>
<organism evidence="2 3">
    <name type="scientific">Panagrolaimus davidi</name>
    <dbReference type="NCBI Taxonomy" id="227884"/>
    <lineage>
        <taxon>Eukaryota</taxon>
        <taxon>Metazoa</taxon>
        <taxon>Ecdysozoa</taxon>
        <taxon>Nematoda</taxon>
        <taxon>Chromadorea</taxon>
        <taxon>Rhabditida</taxon>
        <taxon>Tylenchina</taxon>
        <taxon>Panagrolaimomorpha</taxon>
        <taxon>Panagrolaimoidea</taxon>
        <taxon>Panagrolaimidae</taxon>
        <taxon>Panagrolaimus</taxon>
    </lineage>
</organism>
<feature type="region of interest" description="Disordered" evidence="1">
    <location>
        <begin position="150"/>
        <end position="207"/>
    </location>
</feature>